<evidence type="ECO:0000313" key="1">
    <source>
        <dbReference type="EMBL" id="MCE3215527.1"/>
    </source>
</evidence>
<feature type="non-terminal residue" evidence="1">
    <location>
        <position position="1"/>
    </location>
</feature>
<accession>A0ABS8WW28</accession>
<protein>
    <submittedName>
        <fullName evidence="1">Uncharacterized protein</fullName>
    </submittedName>
</protein>
<comment type="caution">
    <text evidence="1">The sequence shown here is derived from an EMBL/GenBank/DDBJ whole genome shotgun (WGS) entry which is preliminary data.</text>
</comment>
<dbReference type="EMBL" id="JACEIK010011206">
    <property type="protein sequence ID" value="MCE3215527.1"/>
    <property type="molecule type" value="Genomic_DNA"/>
</dbReference>
<keyword evidence="2" id="KW-1185">Reference proteome</keyword>
<evidence type="ECO:0000313" key="2">
    <source>
        <dbReference type="Proteomes" id="UP000823775"/>
    </source>
</evidence>
<sequence>NGLGTTTIGYSPIGSDKTLVLFDGGFRPLICSCVTSAIYGSGPTTRHFVAGGWTVAPVYCYSSAGQRRSVDLILWLASAPL</sequence>
<gene>
    <name evidence="1" type="ORF">HAX54_002730</name>
</gene>
<proteinExistence type="predicted"/>
<reference evidence="1 2" key="1">
    <citation type="journal article" date="2021" name="BMC Genomics">
        <title>Datura genome reveals duplications of psychoactive alkaloid biosynthetic genes and high mutation rate following tissue culture.</title>
        <authorList>
            <person name="Rajewski A."/>
            <person name="Carter-House D."/>
            <person name="Stajich J."/>
            <person name="Litt A."/>
        </authorList>
    </citation>
    <scope>NUCLEOTIDE SEQUENCE [LARGE SCALE GENOMIC DNA]</scope>
    <source>
        <strain evidence="1">AR-01</strain>
    </source>
</reference>
<dbReference type="Proteomes" id="UP000823775">
    <property type="component" value="Unassembled WGS sequence"/>
</dbReference>
<feature type="non-terminal residue" evidence="1">
    <location>
        <position position="81"/>
    </location>
</feature>
<name>A0ABS8WW28_DATST</name>
<organism evidence="1 2">
    <name type="scientific">Datura stramonium</name>
    <name type="common">Jimsonweed</name>
    <name type="synonym">Common thornapple</name>
    <dbReference type="NCBI Taxonomy" id="4076"/>
    <lineage>
        <taxon>Eukaryota</taxon>
        <taxon>Viridiplantae</taxon>
        <taxon>Streptophyta</taxon>
        <taxon>Embryophyta</taxon>
        <taxon>Tracheophyta</taxon>
        <taxon>Spermatophyta</taxon>
        <taxon>Magnoliopsida</taxon>
        <taxon>eudicotyledons</taxon>
        <taxon>Gunneridae</taxon>
        <taxon>Pentapetalae</taxon>
        <taxon>asterids</taxon>
        <taxon>lamiids</taxon>
        <taxon>Solanales</taxon>
        <taxon>Solanaceae</taxon>
        <taxon>Solanoideae</taxon>
        <taxon>Datureae</taxon>
        <taxon>Datura</taxon>
    </lineage>
</organism>